<dbReference type="AlphaFoldDB" id="A0A369KMU0"/>
<sequence>MPLNLTAPGKIHKLFLNKCPIHHVSVIGHDQYFWNDLKNTHPLSLSANKSASQKISDINLIKLKKFSLNRTFILLSGGDKTHIDDKLLLEKKDLILSLTADCVGLAFFELIKVIKKMEAKKLDSFDQLMTAVNNLTFDTDDVGIIIKPQKLQQLKNKFLNQKIFYHHSEKIKTKNFIENIFPVFTPHVFDEEMIVYNKFDSLVIGDSINYFLTEANQLAVELKIDIQNDSSLNFFKI</sequence>
<evidence type="ECO:0000313" key="1">
    <source>
        <dbReference type="EMBL" id="RDB35959.1"/>
    </source>
</evidence>
<protein>
    <submittedName>
        <fullName evidence="1">Uncharacterized protein</fullName>
    </submittedName>
</protein>
<organism evidence="1 2">
    <name type="scientific">Spirobacillus cienkowskii</name>
    <dbReference type="NCBI Taxonomy" id="495820"/>
    <lineage>
        <taxon>Bacteria</taxon>
        <taxon>Pseudomonadati</taxon>
        <taxon>Bdellovibrionota</taxon>
        <taxon>Oligoflexia</taxon>
        <taxon>Silvanigrellales</taxon>
        <taxon>Spirobacillus</taxon>
    </lineage>
</organism>
<accession>A0A369KMU0</accession>
<evidence type="ECO:0000313" key="2">
    <source>
        <dbReference type="Proteomes" id="UP000253934"/>
    </source>
</evidence>
<dbReference type="Proteomes" id="UP000253934">
    <property type="component" value="Unassembled WGS sequence"/>
</dbReference>
<name>A0A369KMU0_9BACT</name>
<dbReference type="RefSeq" id="WP_338637402.1">
    <property type="nucleotide sequence ID" value="NZ_CP146516.1"/>
</dbReference>
<comment type="caution">
    <text evidence="1">The sequence shown here is derived from an EMBL/GenBank/DDBJ whole genome shotgun (WGS) entry which is preliminary data.</text>
</comment>
<reference evidence="1" key="1">
    <citation type="submission" date="2018-04" db="EMBL/GenBank/DDBJ databases">
        <title>Draft genome sequence of the Candidatus Spirobacillus cienkowskii, a pathogen of freshwater Daphnia species, reconstructed from hemolymph metagenomic reads.</title>
        <authorList>
            <person name="Bresciani L."/>
            <person name="Lemos L.N."/>
            <person name="Wale N."/>
            <person name="Lin J.Y."/>
            <person name="Fernandes G.R."/>
            <person name="Duffy M.A."/>
            <person name="Rodrigues J.M."/>
        </authorList>
    </citation>
    <scope>NUCLEOTIDE SEQUENCE [LARGE SCALE GENOMIC DNA]</scope>
    <source>
        <strain evidence="1">Binning01</strain>
    </source>
</reference>
<proteinExistence type="predicted"/>
<gene>
    <name evidence="1" type="ORF">DCC88_07490</name>
</gene>
<dbReference type="EMBL" id="QOVW01000070">
    <property type="protein sequence ID" value="RDB35959.1"/>
    <property type="molecule type" value="Genomic_DNA"/>
</dbReference>
<keyword evidence="2" id="KW-1185">Reference proteome</keyword>